<evidence type="ECO:0000256" key="1">
    <source>
        <dbReference type="SAM" id="MobiDB-lite"/>
    </source>
</evidence>
<sequence>MTDARPAARGAGVVRPGTPGTSGTPAAAGGDGPLALTGAAHPLVAALARRLAAGGRTVLALDERDPAEDVGGARRVRVDLRGPSLGRVLDREGVTCLLDATALPGGAAPRAREPGPPVGAAVLAAAQRTASVRRVVLVSTTGVYGAGPRAPSVRTEDAEPPAPRSGPERGAAEAEAALRGLARRRPDVATAVLRLADLVGPGLPTPLGDWLELPAVPAVVGHDPRLQVLHADDALEALALAATGTVTGVVNVAGEGVVTLQQAAALCGRVVVPVPGRLVVATARGLAGAPGGPGAVTAPWGDVERVLRAGRVVDTRRMREDLGLHPRRTSREAVEDLARGRGLVGPLSPGVRTAAVAPLAALAGAARGALRRAAAAGTARPGDAP</sequence>
<gene>
    <name evidence="3" type="ORF">EDC03_1893</name>
</gene>
<organism evidence="3 4">
    <name type="scientific">Pseudokineococcus lusitanus</name>
    <dbReference type="NCBI Taxonomy" id="763993"/>
    <lineage>
        <taxon>Bacteria</taxon>
        <taxon>Bacillati</taxon>
        <taxon>Actinomycetota</taxon>
        <taxon>Actinomycetes</taxon>
        <taxon>Kineosporiales</taxon>
        <taxon>Kineosporiaceae</taxon>
        <taxon>Pseudokineococcus</taxon>
    </lineage>
</organism>
<feature type="domain" description="NAD-dependent epimerase/dehydratase" evidence="2">
    <location>
        <begin position="37"/>
        <end position="244"/>
    </location>
</feature>
<dbReference type="FunCoup" id="A0A3N1HLF0">
    <property type="interactions" value="26"/>
</dbReference>
<dbReference type="OrthoDB" id="3205647at2"/>
<dbReference type="AlphaFoldDB" id="A0A3N1HLF0"/>
<dbReference type="Pfam" id="PF01370">
    <property type="entry name" value="Epimerase"/>
    <property type="match status" value="1"/>
</dbReference>
<dbReference type="InterPro" id="IPR001509">
    <property type="entry name" value="Epimerase_deHydtase"/>
</dbReference>
<evidence type="ECO:0000313" key="3">
    <source>
        <dbReference type="EMBL" id="ROP43291.1"/>
    </source>
</evidence>
<dbReference type="Gene3D" id="3.40.50.720">
    <property type="entry name" value="NAD(P)-binding Rossmann-like Domain"/>
    <property type="match status" value="1"/>
</dbReference>
<dbReference type="SUPFAM" id="SSF51735">
    <property type="entry name" value="NAD(P)-binding Rossmann-fold domains"/>
    <property type="match status" value="1"/>
</dbReference>
<dbReference type="InParanoid" id="A0A3N1HLF0"/>
<accession>A0A3N1HLF0</accession>
<comment type="caution">
    <text evidence="3">The sequence shown here is derived from an EMBL/GenBank/DDBJ whole genome shotgun (WGS) entry which is preliminary data.</text>
</comment>
<reference evidence="3 4" key="1">
    <citation type="journal article" date="2015" name="Stand. Genomic Sci.">
        <title>Genomic Encyclopedia of Bacterial and Archaeal Type Strains, Phase III: the genomes of soil and plant-associated and newly described type strains.</title>
        <authorList>
            <person name="Whitman W.B."/>
            <person name="Woyke T."/>
            <person name="Klenk H.P."/>
            <person name="Zhou Y."/>
            <person name="Lilburn T.G."/>
            <person name="Beck B.J."/>
            <person name="De Vos P."/>
            <person name="Vandamme P."/>
            <person name="Eisen J.A."/>
            <person name="Garrity G."/>
            <person name="Hugenholtz P."/>
            <person name="Kyrpides N.C."/>
        </authorList>
    </citation>
    <scope>NUCLEOTIDE SEQUENCE [LARGE SCALE GENOMIC DNA]</scope>
    <source>
        <strain evidence="3 4">CECT 7306</strain>
    </source>
</reference>
<protein>
    <submittedName>
        <fullName evidence="3">UDP-glucose 4-epimerase</fullName>
    </submittedName>
</protein>
<dbReference type="InterPro" id="IPR050177">
    <property type="entry name" value="Lipid_A_modif_metabolic_enz"/>
</dbReference>
<proteinExistence type="predicted"/>
<dbReference type="RefSeq" id="WP_123379962.1">
    <property type="nucleotide sequence ID" value="NZ_RJKN01000004.1"/>
</dbReference>
<feature type="region of interest" description="Disordered" evidence="1">
    <location>
        <begin position="1"/>
        <end position="30"/>
    </location>
</feature>
<dbReference type="InterPro" id="IPR036291">
    <property type="entry name" value="NAD(P)-bd_dom_sf"/>
</dbReference>
<dbReference type="PANTHER" id="PTHR43245:SF52">
    <property type="entry name" value="NAD-DEPENDENT EPIMERASE_DEHYDRATASE"/>
    <property type="match status" value="1"/>
</dbReference>
<feature type="region of interest" description="Disordered" evidence="1">
    <location>
        <begin position="146"/>
        <end position="175"/>
    </location>
</feature>
<evidence type="ECO:0000313" key="4">
    <source>
        <dbReference type="Proteomes" id="UP000276232"/>
    </source>
</evidence>
<keyword evidence="4" id="KW-1185">Reference proteome</keyword>
<dbReference type="Proteomes" id="UP000276232">
    <property type="component" value="Unassembled WGS sequence"/>
</dbReference>
<dbReference type="PANTHER" id="PTHR43245">
    <property type="entry name" value="BIFUNCTIONAL POLYMYXIN RESISTANCE PROTEIN ARNA"/>
    <property type="match status" value="1"/>
</dbReference>
<name>A0A3N1HLF0_9ACTN</name>
<evidence type="ECO:0000259" key="2">
    <source>
        <dbReference type="Pfam" id="PF01370"/>
    </source>
</evidence>
<dbReference type="EMBL" id="RJKN01000004">
    <property type="protein sequence ID" value="ROP43291.1"/>
    <property type="molecule type" value="Genomic_DNA"/>
</dbReference>